<gene>
    <name evidence="2" type="ORF">LEP1GSC062_0762</name>
</gene>
<sequence length="45" mass="4893">MKSDTFHDSLYTFPSTASSIRMDELPSDTACARASSRMMSNTSSA</sequence>
<reference evidence="2" key="1">
    <citation type="submission" date="2013-05" db="EMBL/GenBank/DDBJ databases">
        <authorList>
            <person name="Harkins D.M."/>
            <person name="Durkin A.S."/>
            <person name="Brinkac L.M."/>
            <person name="Haft D.H."/>
            <person name="Selengut J.D."/>
            <person name="Sanka R."/>
            <person name="DePew J."/>
            <person name="Purushe J."/>
            <person name="Hartskeerl R.A."/>
            <person name="Ahmed A."/>
            <person name="van der Linden H."/>
            <person name="Goris M.G.A."/>
            <person name="Vinetz J.M."/>
            <person name="Sutton G.G."/>
            <person name="Nierman W.C."/>
            <person name="Fouts D.E."/>
        </authorList>
    </citation>
    <scope>NUCLEOTIDE SEQUENCE [LARGE SCALE GENOMIC DNA]</scope>
    <source>
        <strain evidence="2">L 60</strain>
    </source>
</reference>
<evidence type="ECO:0000313" key="2">
    <source>
        <dbReference type="EMBL" id="EQA63809.1"/>
    </source>
</evidence>
<dbReference type="EMBL" id="AHMT02000015">
    <property type="protein sequence ID" value="EQA63809.1"/>
    <property type="molecule type" value="Genomic_DNA"/>
</dbReference>
<organism evidence="2 3">
    <name type="scientific">Leptospira alexanderi serovar Manhao 3 str. L 60</name>
    <dbReference type="NCBI Taxonomy" id="1049759"/>
    <lineage>
        <taxon>Bacteria</taxon>
        <taxon>Pseudomonadati</taxon>
        <taxon>Spirochaetota</taxon>
        <taxon>Spirochaetia</taxon>
        <taxon>Leptospirales</taxon>
        <taxon>Leptospiraceae</taxon>
        <taxon>Leptospira</taxon>
    </lineage>
</organism>
<evidence type="ECO:0000256" key="1">
    <source>
        <dbReference type="SAM" id="MobiDB-lite"/>
    </source>
</evidence>
<protein>
    <submittedName>
        <fullName evidence="2">Uncharacterized protein</fullName>
    </submittedName>
</protein>
<dbReference type="AlphaFoldDB" id="V6I8Y5"/>
<comment type="caution">
    <text evidence="2">The sequence shown here is derived from an EMBL/GenBank/DDBJ whole genome shotgun (WGS) entry which is preliminary data.</text>
</comment>
<name>V6I8Y5_9LEPT</name>
<evidence type="ECO:0000313" key="3">
    <source>
        <dbReference type="Proteomes" id="UP000018747"/>
    </source>
</evidence>
<proteinExistence type="predicted"/>
<feature type="region of interest" description="Disordered" evidence="1">
    <location>
        <begin position="24"/>
        <end position="45"/>
    </location>
</feature>
<accession>V6I8Y5</accession>
<keyword evidence="3" id="KW-1185">Reference proteome</keyword>
<dbReference type="Proteomes" id="UP000018747">
    <property type="component" value="Unassembled WGS sequence"/>
</dbReference>